<dbReference type="GO" id="GO:0032153">
    <property type="term" value="C:cell division site"/>
    <property type="evidence" value="ECO:0007669"/>
    <property type="project" value="TreeGrafter"/>
</dbReference>
<dbReference type="PATRIC" id="fig|1561003.3.peg.412"/>
<evidence type="ECO:0000256" key="5">
    <source>
        <dbReference type="ARBA" id="ARBA00023136"/>
    </source>
</evidence>
<evidence type="ECO:0000256" key="2">
    <source>
        <dbReference type="ARBA" id="ARBA00022692"/>
    </source>
</evidence>
<dbReference type="Pfam" id="PF01098">
    <property type="entry name" value="FTSW_RODA_SPOVE"/>
    <property type="match status" value="1"/>
</dbReference>
<keyword evidence="3" id="KW-0133">Cell shape</keyword>
<dbReference type="InterPro" id="IPR011923">
    <property type="entry name" value="RodA/MrdB"/>
</dbReference>
<dbReference type="Proteomes" id="UP000198651">
    <property type="component" value="Chromosome I"/>
</dbReference>
<evidence type="ECO:0000256" key="4">
    <source>
        <dbReference type="ARBA" id="ARBA00022989"/>
    </source>
</evidence>
<dbReference type="GO" id="GO:0008360">
    <property type="term" value="P:regulation of cell shape"/>
    <property type="evidence" value="ECO:0007669"/>
    <property type="project" value="UniProtKB-KW"/>
</dbReference>
<feature type="transmembrane region" description="Helical" evidence="6">
    <location>
        <begin position="37"/>
        <end position="55"/>
    </location>
</feature>
<evidence type="ECO:0000313" key="8">
    <source>
        <dbReference type="Proteomes" id="UP000198651"/>
    </source>
</evidence>
<keyword evidence="5 6" id="KW-0472">Membrane</keyword>
<dbReference type="EMBL" id="LN906597">
    <property type="protein sequence ID" value="CUT17251.1"/>
    <property type="molecule type" value="Genomic_DNA"/>
</dbReference>
<accession>A0A0S4M0A8</accession>
<dbReference type="GO" id="GO:0051301">
    <property type="term" value="P:cell division"/>
    <property type="evidence" value="ECO:0007669"/>
    <property type="project" value="InterPro"/>
</dbReference>
<evidence type="ECO:0000256" key="1">
    <source>
        <dbReference type="ARBA" id="ARBA00004141"/>
    </source>
</evidence>
<dbReference type="OrthoDB" id="9768187at2"/>
<proteinExistence type="predicted"/>
<reference evidence="8" key="1">
    <citation type="submission" date="2015-11" db="EMBL/GenBank/DDBJ databases">
        <authorList>
            <person name="Seth-Smith H.M.B."/>
        </authorList>
    </citation>
    <scope>NUCLEOTIDE SEQUENCE [LARGE SCALE GENOMIC DNA]</scope>
    <source>
        <strain evidence="8">2013Ark11</strain>
    </source>
</reference>
<sequence length="368" mass="40421">MVDHKWYSVIDFNLLVNALFICCAGLLVVFSVNPSKLWSAFFHIGISLVLMYWAASQPINNLQKIAVKLYLVSLILLIAVFFVGDVSKGARRWLNFGIFRLQPSELMKSSIPLLLSSIFSQKEGWNDVRTHVTAAIALMVPVTLVLRQPDLGTALLIFSSGFCVLVLVGLNWKILVLGAVALVSIYPFLCGVPLPSFIDQPLLHPYQCKRVITFLDPYADPFGSGYHTIQATIAIGSGGLWGEGWLRGTQSHLDFIPEAHTDFAFAVFAEEFGFFGSAILILLYGSLILRSFWIACGAQSVFSRLLAGSLACTFLIYVSVNIGMVTGLLPVVGVPLPYVSYGGSSMMTLFFSLGLLMSIHRQRHLVSV</sequence>
<evidence type="ECO:0000256" key="6">
    <source>
        <dbReference type="SAM" id="Phobius"/>
    </source>
</evidence>
<feature type="transmembrane region" description="Helical" evidence="6">
    <location>
        <begin position="12"/>
        <end position="31"/>
    </location>
</feature>
<dbReference type="AlphaFoldDB" id="A0A0S4M0A8"/>
<dbReference type="GO" id="GO:0005886">
    <property type="term" value="C:plasma membrane"/>
    <property type="evidence" value="ECO:0007669"/>
    <property type="project" value="TreeGrafter"/>
</dbReference>
<keyword evidence="4 6" id="KW-1133">Transmembrane helix</keyword>
<dbReference type="GO" id="GO:0015648">
    <property type="term" value="F:lipid-linked peptidoglycan transporter activity"/>
    <property type="evidence" value="ECO:0007669"/>
    <property type="project" value="TreeGrafter"/>
</dbReference>
<organism evidence="7 8">
    <name type="scientific">Candidatus Ichthyocystis hellenicum</name>
    <dbReference type="NCBI Taxonomy" id="1561003"/>
    <lineage>
        <taxon>Bacteria</taxon>
        <taxon>Pseudomonadati</taxon>
        <taxon>Pseudomonadota</taxon>
        <taxon>Betaproteobacteria</taxon>
        <taxon>Burkholderiales</taxon>
        <taxon>Candidatus Ichthyocystis</taxon>
    </lineage>
</organism>
<dbReference type="PANTHER" id="PTHR30474:SF1">
    <property type="entry name" value="PEPTIDOGLYCAN GLYCOSYLTRANSFERASE MRDB"/>
    <property type="match status" value="1"/>
</dbReference>
<dbReference type="NCBIfam" id="TIGR02210">
    <property type="entry name" value="rodA_shape"/>
    <property type="match status" value="1"/>
</dbReference>
<evidence type="ECO:0000313" key="7">
    <source>
        <dbReference type="EMBL" id="CUT17251.1"/>
    </source>
</evidence>
<gene>
    <name evidence="7" type="primary">rodA</name>
    <name evidence="7" type="ORF">Ark11_0402</name>
</gene>
<feature type="transmembrane region" description="Helical" evidence="6">
    <location>
        <begin position="67"/>
        <end position="84"/>
    </location>
</feature>
<dbReference type="InterPro" id="IPR001182">
    <property type="entry name" value="FtsW/RodA"/>
</dbReference>
<comment type="subcellular location">
    <subcellularLocation>
        <location evidence="1">Membrane</location>
        <topology evidence="1">Multi-pass membrane protein</topology>
    </subcellularLocation>
</comment>
<feature type="transmembrane region" description="Helical" evidence="6">
    <location>
        <begin position="338"/>
        <end position="359"/>
    </location>
</feature>
<keyword evidence="8" id="KW-1185">Reference proteome</keyword>
<feature type="transmembrane region" description="Helical" evidence="6">
    <location>
        <begin position="175"/>
        <end position="194"/>
    </location>
</feature>
<feature type="transmembrane region" description="Helical" evidence="6">
    <location>
        <begin position="305"/>
        <end position="332"/>
    </location>
</feature>
<dbReference type="STRING" id="1561003.Ark11_0402"/>
<dbReference type="RefSeq" id="WP_092342152.1">
    <property type="nucleotide sequence ID" value="NZ_FLSL01000086.1"/>
</dbReference>
<protein>
    <submittedName>
        <fullName evidence="7">Rod shape-determining protein RodA</fullName>
    </submittedName>
</protein>
<feature type="transmembrane region" description="Helical" evidence="6">
    <location>
        <begin position="272"/>
        <end position="293"/>
    </location>
</feature>
<dbReference type="PANTHER" id="PTHR30474">
    <property type="entry name" value="CELL CYCLE PROTEIN"/>
    <property type="match status" value="1"/>
</dbReference>
<evidence type="ECO:0000256" key="3">
    <source>
        <dbReference type="ARBA" id="ARBA00022960"/>
    </source>
</evidence>
<feature type="transmembrane region" description="Helical" evidence="6">
    <location>
        <begin position="151"/>
        <end position="168"/>
    </location>
</feature>
<name>A0A0S4M0A8_9BURK</name>
<keyword evidence="2 6" id="KW-0812">Transmembrane</keyword>